<dbReference type="PROSITE" id="PS00092">
    <property type="entry name" value="N6_MTASE"/>
    <property type="match status" value="1"/>
</dbReference>
<evidence type="ECO:0000313" key="8">
    <source>
        <dbReference type="Proteomes" id="UP000182882"/>
    </source>
</evidence>
<organism evidence="7 8">
    <name type="scientific">Nitrosomonas ureae</name>
    <dbReference type="NCBI Taxonomy" id="44577"/>
    <lineage>
        <taxon>Bacteria</taxon>
        <taxon>Pseudomonadati</taxon>
        <taxon>Pseudomonadota</taxon>
        <taxon>Betaproteobacteria</taxon>
        <taxon>Nitrosomonadales</taxon>
        <taxon>Nitrosomonadaceae</taxon>
        <taxon>Nitrosomonas</taxon>
    </lineage>
</organism>
<dbReference type="GO" id="GO:0003676">
    <property type="term" value="F:nucleic acid binding"/>
    <property type="evidence" value="ECO:0007669"/>
    <property type="project" value="InterPro"/>
</dbReference>
<protein>
    <recommendedName>
        <fullName evidence="1">site-specific DNA-methyltransferase (adenine-specific)</fullName>
        <ecNumber evidence="1">2.1.1.72</ecNumber>
    </recommendedName>
</protein>
<dbReference type="PANTHER" id="PTHR33841">
    <property type="entry name" value="DNA METHYLTRANSFERASE YEEA-RELATED"/>
    <property type="match status" value="1"/>
</dbReference>
<dbReference type="InterPro" id="IPR050953">
    <property type="entry name" value="N4_N6_ade-DNA_methylase"/>
</dbReference>
<evidence type="ECO:0000313" key="7">
    <source>
        <dbReference type="EMBL" id="SDT86633.1"/>
    </source>
</evidence>
<name>A0A1H2DUX8_9PROT</name>
<evidence type="ECO:0000256" key="5">
    <source>
        <dbReference type="ARBA" id="ARBA00047942"/>
    </source>
</evidence>
<feature type="domain" description="Type II methyltransferase M.TaqI-like" evidence="6">
    <location>
        <begin position="103"/>
        <end position="281"/>
    </location>
</feature>
<dbReference type="EC" id="2.1.1.72" evidence="1"/>
<keyword evidence="2 7" id="KW-0489">Methyltransferase</keyword>
<proteinExistence type="predicted"/>
<evidence type="ECO:0000256" key="4">
    <source>
        <dbReference type="ARBA" id="ARBA00022691"/>
    </source>
</evidence>
<dbReference type="PRINTS" id="PR00507">
    <property type="entry name" value="N12N6MTFRASE"/>
</dbReference>
<dbReference type="Gene3D" id="3.40.50.150">
    <property type="entry name" value="Vaccinia Virus protein VP39"/>
    <property type="match status" value="1"/>
</dbReference>
<dbReference type="PANTHER" id="PTHR33841:SF1">
    <property type="entry name" value="DNA METHYLTRANSFERASE A"/>
    <property type="match status" value="1"/>
</dbReference>
<reference evidence="8" key="1">
    <citation type="submission" date="2016-10" db="EMBL/GenBank/DDBJ databases">
        <authorList>
            <person name="Varghese N."/>
            <person name="Submissions S."/>
        </authorList>
    </citation>
    <scope>NUCLEOTIDE SEQUENCE [LARGE SCALE GENOMIC DNA]</scope>
    <source>
        <strain evidence="8">Nm10</strain>
    </source>
</reference>
<dbReference type="GO" id="GO:0006304">
    <property type="term" value="P:DNA modification"/>
    <property type="evidence" value="ECO:0007669"/>
    <property type="project" value="InterPro"/>
</dbReference>
<gene>
    <name evidence="7" type="ORF">SAMN05216406_10685</name>
</gene>
<dbReference type="KEGG" id="nur:ATY38_04470"/>
<dbReference type="Proteomes" id="UP000182882">
    <property type="component" value="Unassembled WGS sequence"/>
</dbReference>
<evidence type="ECO:0000256" key="1">
    <source>
        <dbReference type="ARBA" id="ARBA00011900"/>
    </source>
</evidence>
<dbReference type="RefSeq" id="WP_062558249.1">
    <property type="nucleotide sequence ID" value="NZ_CP013341.1"/>
</dbReference>
<keyword evidence="3 7" id="KW-0808">Transferase</keyword>
<comment type="catalytic activity">
    <reaction evidence="5">
        <text>a 2'-deoxyadenosine in DNA + S-adenosyl-L-methionine = an N(6)-methyl-2'-deoxyadenosine in DNA + S-adenosyl-L-homocysteine + H(+)</text>
        <dbReference type="Rhea" id="RHEA:15197"/>
        <dbReference type="Rhea" id="RHEA-COMP:12418"/>
        <dbReference type="Rhea" id="RHEA-COMP:12419"/>
        <dbReference type="ChEBI" id="CHEBI:15378"/>
        <dbReference type="ChEBI" id="CHEBI:57856"/>
        <dbReference type="ChEBI" id="CHEBI:59789"/>
        <dbReference type="ChEBI" id="CHEBI:90615"/>
        <dbReference type="ChEBI" id="CHEBI:90616"/>
        <dbReference type="EC" id="2.1.1.72"/>
    </reaction>
</comment>
<evidence type="ECO:0000259" key="6">
    <source>
        <dbReference type="Pfam" id="PF07669"/>
    </source>
</evidence>
<dbReference type="InterPro" id="IPR029063">
    <property type="entry name" value="SAM-dependent_MTases_sf"/>
</dbReference>
<dbReference type="InterPro" id="IPR011639">
    <property type="entry name" value="MethylTrfase_TaqI-like_dom"/>
</dbReference>
<dbReference type="GO" id="GO:0032259">
    <property type="term" value="P:methylation"/>
    <property type="evidence" value="ECO:0007669"/>
    <property type="project" value="UniProtKB-KW"/>
</dbReference>
<evidence type="ECO:0000256" key="3">
    <source>
        <dbReference type="ARBA" id="ARBA00022679"/>
    </source>
</evidence>
<dbReference type="SUPFAM" id="SSF53335">
    <property type="entry name" value="S-adenosyl-L-methionine-dependent methyltransferases"/>
    <property type="match status" value="1"/>
</dbReference>
<dbReference type="InterPro" id="IPR002052">
    <property type="entry name" value="DNA_methylase_N6_adenine_CS"/>
</dbReference>
<keyword evidence="4" id="KW-0949">S-adenosyl-L-methionine</keyword>
<dbReference type="AlphaFoldDB" id="A0A1H2DUX8"/>
<keyword evidence="8" id="KW-1185">Reference proteome</keyword>
<dbReference type="Pfam" id="PF07669">
    <property type="entry name" value="Eco57I"/>
    <property type="match status" value="1"/>
</dbReference>
<accession>A0A1H2DUX8</accession>
<evidence type="ECO:0000256" key="2">
    <source>
        <dbReference type="ARBA" id="ARBA00022603"/>
    </source>
</evidence>
<sequence>MNGQASFTLRGRNPDVLTCISNLSNDEVFTPPELANRMLDTVAEAWAASHNGANLWADKTIRFLDPCTKSGVFLREITSRLTKGLADEMPNLNERVNHILTRQVFGIGITNLTSLLARRSVYCSKHANGQHSIAKSFTSDAGNIWFERLKHTWASGKCTFCGASQTALDRGAVLETHAYAFIHTDNIKTRMAELFGGNMQFDVIVGNPPYQLDDDGFGTSAAPIYNKFVEQAKKLEPRLLSMVIPARWFSGGKGLDDFRASMLKDERLRIIEDFPDSNDVFPGTQIKGGICYFLWDRDNRGNVRVTTHDKGEKNTPVERPLLEAGTDVFIRYNEALPILKKVIKVEVGSDKSLALPEDKQFKTLVSSRKPFGFDTTFKGRAASKNAVLIYQNGGTSYVARSEITKNADVIDKWKVFIPPLGSGSDAFPHPILGKPFVGEPGSVSSETYLFIGPFKNEADAKNALTYISSQLFRLLVLLHKPSQHATQIVYTFVPIQDFSQSWTDEKLRKKYGITHEEWAFVEKMIRPMDLSSKGDD</sequence>
<dbReference type="EMBL" id="FNLN01000006">
    <property type="protein sequence ID" value="SDT86633.1"/>
    <property type="molecule type" value="Genomic_DNA"/>
</dbReference>
<dbReference type="GO" id="GO:0009007">
    <property type="term" value="F:site-specific DNA-methyltransferase (adenine-specific) activity"/>
    <property type="evidence" value="ECO:0007669"/>
    <property type="project" value="UniProtKB-EC"/>
</dbReference>